<feature type="domain" description="PAC" evidence="7">
    <location>
        <begin position="215"/>
        <end position="267"/>
    </location>
</feature>
<accession>A0A7X1ZFS9</accession>
<dbReference type="NCBIfam" id="TIGR00229">
    <property type="entry name" value="sensory_box"/>
    <property type="match status" value="2"/>
</dbReference>
<keyword evidence="5" id="KW-0418">Kinase</keyword>
<dbReference type="PROSITE" id="PS50113">
    <property type="entry name" value="PAC"/>
    <property type="match status" value="1"/>
</dbReference>
<dbReference type="InterPro" id="IPR005467">
    <property type="entry name" value="His_kinase_dom"/>
</dbReference>
<dbReference type="PROSITE" id="PS50109">
    <property type="entry name" value="HIS_KIN"/>
    <property type="match status" value="1"/>
</dbReference>
<reference evidence="8 9" key="1">
    <citation type="submission" date="2019-10" db="EMBL/GenBank/DDBJ databases">
        <title>Draft whole-genome sequence of the purple nonsulfur photosynthetic bacterium Roseospira navarrensis DSM 15114.</title>
        <authorList>
            <person name="Kyndt J.A."/>
            <person name="Meyer T.E."/>
        </authorList>
    </citation>
    <scope>NUCLEOTIDE SEQUENCE [LARGE SCALE GENOMIC DNA]</scope>
    <source>
        <strain evidence="8 9">DSM 15114</strain>
    </source>
</reference>
<gene>
    <name evidence="8" type="ORF">GHC57_07890</name>
</gene>
<dbReference type="SMART" id="SM00388">
    <property type="entry name" value="HisKA"/>
    <property type="match status" value="1"/>
</dbReference>
<dbReference type="AlphaFoldDB" id="A0A7X1ZFS9"/>
<dbReference type="Pfam" id="PF08448">
    <property type="entry name" value="PAS_4"/>
    <property type="match status" value="1"/>
</dbReference>
<dbReference type="Pfam" id="PF13188">
    <property type="entry name" value="PAS_8"/>
    <property type="match status" value="1"/>
</dbReference>
<dbReference type="InterPro" id="IPR000700">
    <property type="entry name" value="PAS-assoc_C"/>
</dbReference>
<dbReference type="Gene3D" id="3.30.565.10">
    <property type="entry name" value="Histidine kinase-like ATPase, C-terminal domain"/>
    <property type="match status" value="1"/>
</dbReference>
<dbReference type="InterPro" id="IPR036890">
    <property type="entry name" value="HATPase_C_sf"/>
</dbReference>
<protein>
    <recommendedName>
        <fullName evidence="2">histidine kinase</fullName>
        <ecNumber evidence="2">2.7.13.3</ecNumber>
    </recommendedName>
</protein>
<comment type="caution">
    <text evidence="8">The sequence shown here is derived from an EMBL/GenBank/DDBJ whole genome shotgun (WGS) entry which is preliminary data.</text>
</comment>
<dbReference type="GO" id="GO:0000155">
    <property type="term" value="F:phosphorelay sensor kinase activity"/>
    <property type="evidence" value="ECO:0007669"/>
    <property type="project" value="InterPro"/>
</dbReference>
<dbReference type="PANTHER" id="PTHR43304:SF1">
    <property type="entry name" value="PAC DOMAIN-CONTAINING PROTEIN"/>
    <property type="match status" value="1"/>
</dbReference>
<dbReference type="FunFam" id="3.30.565.10:FF:000006">
    <property type="entry name" value="Sensor histidine kinase WalK"/>
    <property type="match status" value="1"/>
</dbReference>
<dbReference type="SUPFAM" id="SSF55874">
    <property type="entry name" value="ATPase domain of HSP90 chaperone/DNA topoisomerase II/histidine kinase"/>
    <property type="match status" value="1"/>
</dbReference>
<feature type="domain" description="Histidine kinase" evidence="6">
    <location>
        <begin position="412"/>
        <end position="628"/>
    </location>
</feature>
<organism evidence="8 9">
    <name type="scientific">Roseospira navarrensis</name>
    <dbReference type="NCBI Taxonomy" id="140058"/>
    <lineage>
        <taxon>Bacteria</taxon>
        <taxon>Pseudomonadati</taxon>
        <taxon>Pseudomonadota</taxon>
        <taxon>Alphaproteobacteria</taxon>
        <taxon>Rhodospirillales</taxon>
        <taxon>Rhodospirillaceae</taxon>
        <taxon>Roseospira</taxon>
    </lineage>
</organism>
<dbReference type="EMBL" id="WIVE01000019">
    <property type="protein sequence ID" value="MQX36435.1"/>
    <property type="molecule type" value="Genomic_DNA"/>
</dbReference>
<dbReference type="PANTHER" id="PTHR43304">
    <property type="entry name" value="PHYTOCHROME-LIKE PROTEIN CPH1"/>
    <property type="match status" value="1"/>
</dbReference>
<evidence type="ECO:0000259" key="6">
    <source>
        <dbReference type="PROSITE" id="PS50109"/>
    </source>
</evidence>
<name>A0A7X1ZFS9_9PROT</name>
<sequence>MQPGRPSAGEAEPDSLIQWVEAMPVPCALTVRTDGRSLALNTHMRALLGIEPETPASTLRFSRFYADPGRRAGLMATLAEVEVIRDMEFDAVRMDGTPVPCLVSLRMVRWQDVDAVLVCLVDIGGRKATERALRASEEKFREIAENTSDVIWHLDSSLTITDVGGGHRLVEWLDRTPLVGASALSVFTPESAVALRDVMTERATREAAGVRTGRARHEVQLLNVRGERLWVELTVYPHRGEGGALIGLFGVIRDISERKRAETALRGSERLFRQMFDAAPLAKLLVDPASGRVCRANASAARFYGTDLHTLTTRTVADLAADAADAAKVADSLLAQLRVCAAREDGVVEQSHRLPSGEVRRVAAHVSHVDVVTGEAHPTRYLYISLFDITDRERYAEELRYRNEALRDFTAAVSHDLQEPLRMVSSYLGLLERRHGDRYTEDERTFITYAKDGAARMGSMIRGLLTYARLDTQAKPHEPVDLAEVVRTVLTNLGPQLTDSGTRVTVAAPLPFVHGDADQMVSLFQNLIGNAVRYRCRERPSEITILTRPAREGMVDLGVQDNGIGIAPGQRERVFGVFQRLREIPDDGGTGMGLAICRRIVERHGGQISVESEHGRGSTFWFTLPRAHPRASSL</sequence>
<dbReference type="InterPro" id="IPR036097">
    <property type="entry name" value="HisK_dim/P_sf"/>
</dbReference>
<dbReference type="InterPro" id="IPR004358">
    <property type="entry name" value="Sig_transdc_His_kin-like_C"/>
</dbReference>
<keyword evidence="3" id="KW-0597">Phosphoprotein</keyword>
<evidence type="ECO:0000313" key="8">
    <source>
        <dbReference type="EMBL" id="MQX36435.1"/>
    </source>
</evidence>
<dbReference type="InterPro" id="IPR035965">
    <property type="entry name" value="PAS-like_dom_sf"/>
</dbReference>
<evidence type="ECO:0000256" key="5">
    <source>
        <dbReference type="ARBA" id="ARBA00022777"/>
    </source>
</evidence>
<keyword evidence="9" id="KW-1185">Reference proteome</keyword>
<dbReference type="SUPFAM" id="SSF47384">
    <property type="entry name" value="Homodimeric domain of signal transducing histidine kinase"/>
    <property type="match status" value="1"/>
</dbReference>
<dbReference type="InterPro" id="IPR013656">
    <property type="entry name" value="PAS_4"/>
</dbReference>
<comment type="catalytic activity">
    <reaction evidence="1">
        <text>ATP + protein L-histidine = ADP + protein N-phospho-L-histidine.</text>
        <dbReference type="EC" id="2.7.13.3"/>
    </reaction>
</comment>
<dbReference type="Pfam" id="PF13426">
    <property type="entry name" value="PAS_9"/>
    <property type="match status" value="1"/>
</dbReference>
<evidence type="ECO:0000256" key="2">
    <source>
        <dbReference type="ARBA" id="ARBA00012438"/>
    </source>
</evidence>
<dbReference type="InterPro" id="IPR052162">
    <property type="entry name" value="Sensor_kinase/Photoreceptor"/>
</dbReference>
<dbReference type="SMART" id="SM00387">
    <property type="entry name" value="HATPase_c"/>
    <property type="match status" value="1"/>
</dbReference>
<evidence type="ECO:0000256" key="3">
    <source>
        <dbReference type="ARBA" id="ARBA00022553"/>
    </source>
</evidence>
<evidence type="ECO:0000313" key="9">
    <source>
        <dbReference type="Proteomes" id="UP000434582"/>
    </source>
</evidence>
<dbReference type="SUPFAM" id="SSF55785">
    <property type="entry name" value="PYP-like sensor domain (PAS domain)"/>
    <property type="match status" value="3"/>
</dbReference>
<dbReference type="InterPro" id="IPR003594">
    <property type="entry name" value="HATPase_dom"/>
</dbReference>
<dbReference type="Pfam" id="PF02518">
    <property type="entry name" value="HATPase_c"/>
    <property type="match status" value="1"/>
</dbReference>
<dbReference type="Pfam" id="PF00512">
    <property type="entry name" value="HisKA"/>
    <property type="match status" value="1"/>
</dbReference>
<evidence type="ECO:0000259" key="7">
    <source>
        <dbReference type="PROSITE" id="PS50113"/>
    </source>
</evidence>
<dbReference type="CDD" id="cd00082">
    <property type="entry name" value="HisKA"/>
    <property type="match status" value="1"/>
</dbReference>
<dbReference type="Proteomes" id="UP000434582">
    <property type="component" value="Unassembled WGS sequence"/>
</dbReference>
<dbReference type="CDD" id="cd00130">
    <property type="entry name" value="PAS"/>
    <property type="match status" value="1"/>
</dbReference>
<dbReference type="SMART" id="SM00086">
    <property type="entry name" value="PAC"/>
    <property type="match status" value="2"/>
</dbReference>
<dbReference type="PRINTS" id="PR00344">
    <property type="entry name" value="BCTRLSENSOR"/>
</dbReference>
<dbReference type="InterPro" id="IPR001610">
    <property type="entry name" value="PAC"/>
</dbReference>
<keyword evidence="4" id="KW-0808">Transferase</keyword>
<proteinExistence type="predicted"/>
<dbReference type="Gene3D" id="1.10.287.130">
    <property type="match status" value="1"/>
</dbReference>
<dbReference type="InterPro" id="IPR000014">
    <property type="entry name" value="PAS"/>
</dbReference>
<dbReference type="EC" id="2.7.13.3" evidence="2"/>
<dbReference type="OrthoDB" id="7313492at2"/>
<dbReference type="RefSeq" id="WP_153342939.1">
    <property type="nucleotide sequence ID" value="NZ_WIVE01000019.1"/>
</dbReference>
<dbReference type="Gene3D" id="3.30.450.20">
    <property type="entry name" value="PAS domain"/>
    <property type="match status" value="3"/>
</dbReference>
<evidence type="ECO:0000256" key="4">
    <source>
        <dbReference type="ARBA" id="ARBA00022679"/>
    </source>
</evidence>
<evidence type="ECO:0000256" key="1">
    <source>
        <dbReference type="ARBA" id="ARBA00000085"/>
    </source>
</evidence>
<dbReference type="InterPro" id="IPR003661">
    <property type="entry name" value="HisK_dim/P_dom"/>
</dbReference>